<dbReference type="InterPro" id="IPR011712">
    <property type="entry name" value="Sig_transdc_His_kin_sub3_dim/P"/>
</dbReference>
<dbReference type="PANTHER" id="PTHR24421:SF10">
    <property type="entry name" value="NITRATE_NITRITE SENSOR PROTEIN NARQ"/>
    <property type="match status" value="1"/>
</dbReference>
<reference evidence="11 12" key="1">
    <citation type="journal article" date="2016" name="Genome Announc.">
        <title>Draft Genome Sequence of Planomonospora sphaerica JCM9374, a Rare Actinomycete.</title>
        <authorList>
            <person name="Dohra H."/>
            <person name="Suzuki T."/>
            <person name="Inoue Y."/>
            <person name="Kodani S."/>
        </authorList>
    </citation>
    <scope>NUCLEOTIDE SEQUENCE [LARGE SCALE GENOMIC DNA]</scope>
    <source>
        <strain evidence="11 12">JCM 9374</strain>
    </source>
</reference>
<proteinExistence type="predicted"/>
<dbReference type="AlphaFoldDB" id="A0A161LMR3"/>
<dbReference type="EC" id="2.7.13.3" evidence="2"/>
<feature type="region of interest" description="Disordered" evidence="9">
    <location>
        <begin position="301"/>
        <end position="354"/>
    </location>
</feature>
<dbReference type="GO" id="GO:0000155">
    <property type="term" value="F:phosphorelay sensor kinase activity"/>
    <property type="evidence" value="ECO:0007669"/>
    <property type="project" value="InterPro"/>
</dbReference>
<dbReference type="PANTHER" id="PTHR24421">
    <property type="entry name" value="NITRATE/NITRITE SENSOR PROTEIN NARX-RELATED"/>
    <property type="match status" value="1"/>
</dbReference>
<dbReference type="InterPro" id="IPR003594">
    <property type="entry name" value="HATPase_dom"/>
</dbReference>
<keyword evidence="5" id="KW-0547">Nucleotide-binding</keyword>
<evidence type="ECO:0000256" key="9">
    <source>
        <dbReference type="SAM" id="MobiDB-lite"/>
    </source>
</evidence>
<comment type="catalytic activity">
    <reaction evidence="1">
        <text>ATP + protein L-histidine = ADP + protein N-phospho-L-histidine.</text>
        <dbReference type="EC" id="2.7.13.3"/>
    </reaction>
</comment>
<dbReference type="Gene3D" id="1.20.5.1930">
    <property type="match status" value="1"/>
</dbReference>
<evidence type="ECO:0000259" key="10">
    <source>
        <dbReference type="SMART" id="SM00387"/>
    </source>
</evidence>
<dbReference type="Gene3D" id="3.30.565.10">
    <property type="entry name" value="Histidine kinase-like ATPase, C-terminal domain"/>
    <property type="match status" value="1"/>
</dbReference>
<keyword evidence="8" id="KW-0902">Two-component regulatory system</keyword>
<keyword evidence="6 11" id="KW-0418">Kinase</keyword>
<keyword evidence="12" id="KW-1185">Reference proteome</keyword>
<evidence type="ECO:0000256" key="6">
    <source>
        <dbReference type="ARBA" id="ARBA00022777"/>
    </source>
</evidence>
<feature type="domain" description="Histidine kinase/HSP90-like ATPase" evidence="10">
    <location>
        <begin position="355"/>
        <end position="450"/>
    </location>
</feature>
<dbReference type="Pfam" id="PF23539">
    <property type="entry name" value="DUF7134"/>
    <property type="match status" value="1"/>
</dbReference>
<gene>
    <name evidence="11" type="ORF">PS9374_04330</name>
</gene>
<dbReference type="GO" id="GO:0005524">
    <property type="term" value="F:ATP binding"/>
    <property type="evidence" value="ECO:0007669"/>
    <property type="project" value="UniProtKB-KW"/>
</dbReference>
<name>A0A161LMR3_9ACTN</name>
<evidence type="ECO:0000256" key="3">
    <source>
        <dbReference type="ARBA" id="ARBA00022553"/>
    </source>
</evidence>
<evidence type="ECO:0000313" key="12">
    <source>
        <dbReference type="Proteomes" id="UP000077701"/>
    </source>
</evidence>
<evidence type="ECO:0000256" key="8">
    <source>
        <dbReference type="ARBA" id="ARBA00023012"/>
    </source>
</evidence>
<evidence type="ECO:0000256" key="2">
    <source>
        <dbReference type="ARBA" id="ARBA00012438"/>
    </source>
</evidence>
<dbReference type="Pfam" id="PF07730">
    <property type="entry name" value="HisKA_3"/>
    <property type="match status" value="1"/>
</dbReference>
<accession>A0A161LMR3</accession>
<evidence type="ECO:0000256" key="5">
    <source>
        <dbReference type="ARBA" id="ARBA00022741"/>
    </source>
</evidence>
<dbReference type="GO" id="GO:0046983">
    <property type="term" value="F:protein dimerization activity"/>
    <property type="evidence" value="ECO:0007669"/>
    <property type="project" value="InterPro"/>
</dbReference>
<dbReference type="RefSeq" id="WP_068899372.1">
    <property type="nucleotide sequence ID" value="NZ_BDCX01000010.1"/>
</dbReference>
<protein>
    <recommendedName>
        <fullName evidence="2">histidine kinase</fullName>
        <ecNumber evidence="2">2.7.13.3</ecNumber>
    </recommendedName>
</protein>
<dbReference type="Pfam" id="PF02518">
    <property type="entry name" value="HATPase_c"/>
    <property type="match status" value="1"/>
</dbReference>
<reference evidence="12" key="2">
    <citation type="submission" date="2016-04" db="EMBL/GenBank/DDBJ databases">
        <title>Planomonospora sphaerica JCM9374 whole genome shotgun sequence.</title>
        <authorList>
            <person name="Suzuki T."/>
            <person name="Dohra H."/>
            <person name="Kodani S."/>
        </authorList>
    </citation>
    <scope>NUCLEOTIDE SEQUENCE [LARGE SCALE GENOMIC DNA]</scope>
    <source>
        <strain evidence="12">JCM 9374</strain>
    </source>
</reference>
<dbReference type="GO" id="GO:0016020">
    <property type="term" value="C:membrane"/>
    <property type="evidence" value="ECO:0007669"/>
    <property type="project" value="InterPro"/>
</dbReference>
<dbReference type="SUPFAM" id="SSF55874">
    <property type="entry name" value="ATPase domain of HSP90 chaperone/DNA topoisomerase II/histidine kinase"/>
    <property type="match status" value="1"/>
</dbReference>
<keyword evidence="3" id="KW-0597">Phosphoprotein</keyword>
<comment type="caution">
    <text evidence="11">The sequence shown here is derived from an EMBL/GenBank/DDBJ whole genome shotgun (WGS) entry which is preliminary data.</text>
</comment>
<feature type="compositionally biased region" description="Basic and acidic residues" evidence="9">
    <location>
        <begin position="335"/>
        <end position="349"/>
    </location>
</feature>
<evidence type="ECO:0000313" key="11">
    <source>
        <dbReference type="EMBL" id="GAT68665.1"/>
    </source>
</evidence>
<evidence type="ECO:0000256" key="7">
    <source>
        <dbReference type="ARBA" id="ARBA00022840"/>
    </source>
</evidence>
<dbReference type="Proteomes" id="UP000077701">
    <property type="component" value="Unassembled WGS sequence"/>
</dbReference>
<evidence type="ECO:0000256" key="1">
    <source>
        <dbReference type="ARBA" id="ARBA00000085"/>
    </source>
</evidence>
<dbReference type="STRING" id="161355.PS9374_04330"/>
<sequence>MRNTLGGLRPWLHDRPLLADAVVAVLLAAAAVSSVHLPLAQDGPTGAGAPGWPALTLLVLGCLATVLRGSRPLPALGLVLTADLTLALLGEDGPVLGFAALWLVYTVAARRGLALSLGALTAAFAGRLVAAAARGDLADWTSQLFEVVLTVTCWLVGRSLRLRHAYLAELRDRADRLERAREADTRAARAEERSRIARELHDVVAHHVSVMTVQAAAARRVLANNPDGAREALSAIEHTGRAAMAEMRGIVGVLRTESTPAEREPRPGVRSIPALAAQMSEAGLRTRLRFEEVDGAGRVRSCAGVDAEEDGDAGPDGVRSGDGDAGPDGVGVGSGDRHGDGDGDGEEHAPPLPPGVDLAAYRLVQEALTNSLRHAGPGARAWVTVRRGPGELTVRVEDDGRGPVPVPEGERSGHGLVGIRERVALYGGILRIGPRSEGGFEVDARFPLKDAR</sequence>
<dbReference type="SMART" id="SM00387">
    <property type="entry name" value="HATPase_c"/>
    <property type="match status" value="1"/>
</dbReference>
<dbReference type="InterPro" id="IPR050482">
    <property type="entry name" value="Sensor_HK_TwoCompSys"/>
</dbReference>
<keyword evidence="7" id="KW-0067">ATP-binding</keyword>
<feature type="compositionally biased region" description="Gly residues" evidence="9">
    <location>
        <begin position="323"/>
        <end position="334"/>
    </location>
</feature>
<organism evidence="11 12">
    <name type="scientific">Planomonospora sphaerica</name>
    <dbReference type="NCBI Taxonomy" id="161355"/>
    <lineage>
        <taxon>Bacteria</taxon>
        <taxon>Bacillati</taxon>
        <taxon>Actinomycetota</taxon>
        <taxon>Actinomycetes</taxon>
        <taxon>Streptosporangiales</taxon>
        <taxon>Streptosporangiaceae</taxon>
        <taxon>Planomonospora</taxon>
    </lineage>
</organism>
<evidence type="ECO:0000256" key="4">
    <source>
        <dbReference type="ARBA" id="ARBA00022679"/>
    </source>
</evidence>
<keyword evidence="4" id="KW-0808">Transferase</keyword>
<dbReference type="EMBL" id="BDCX01000010">
    <property type="protein sequence ID" value="GAT68665.1"/>
    <property type="molecule type" value="Genomic_DNA"/>
</dbReference>
<dbReference type="CDD" id="cd16917">
    <property type="entry name" value="HATPase_UhpB-NarQ-NarX-like"/>
    <property type="match status" value="1"/>
</dbReference>
<dbReference type="InterPro" id="IPR055558">
    <property type="entry name" value="DUF7134"/>
</dbReference>
<dbReference type="InterPro" id="IPR036890">
    <property type="entry name" value="HATPase_C_sf"/>
</dbReference>